<name>A0A2J6Q225_9HELO</name>
<dbReference type="PANTHER" id="PTHR36417">
    <property type="entry name" value="SELENOPROTEIN DOMAIN PROTEIN (AFU_ORTHOLOGUE AFUA_1G05220)"/>
    <property type="match status" value="1"/>
</dbReference>
<protein>
    <submittedName>
        <fullName evidence="3">Uncharacterized protein</fullName>
    </submittedName>
</protein>
<dbReference type="NCBIfam" id="TIGR02174">
    <property type="entry name" value="CXXU_selWTH"/>
    <property type="match status" value="1"/>
</dbReference>
<dbReference type="Pfam" id="PF10262">
    <property type="entry name" value="Rdx"/>
    <property type="match status" value="1"/>
</dbReference>
<evidence type="ECO:0000256" key="2">
    <source>
        <dbReference type="SAM" id="MobiDB-lite"/>
    </source>
</evidence>
<dbReference type="EMBL" id="KZ613485">
    <property type="protein sequence ID" value="PMD20317.1"/>
    <property type="molecule type" value="Genomic_DNA"/>
</dbReference>
<dbReference type="SUPFAM" id="SSF52833">
    <property type="entry name" value="Thioredoxin-like"/>
    <property type="match status" value="1"/>
</dbReference>
<sequence length="218" mass="24069">MADLSVRYPRVVIEFCTACKWNLRAAYFAQELLQTFGTDLGEISLQPATGGIFKVHLYDEEPGPTEVDEATVEEHLLWDRKAEGGFPETKELKRRVRDIIDPSRNLGHVDGKKSISSEQEPQQQQQASQNPKRSSSPTKPQTYMGNPPIPRAINRLQHLSVQESHPSAERKFTPMDVDIESGPMSSKGEGEVLNSRGKIVITGDGDGDGYCMPGGDCG</sequence>
<dbReference type="Proteomes" id="UP000235672">
    <property type="component" value="Unassembled WGS sequence"/>
</dbReference>
<keyword evidence="1" id="KW-0676">Redox-active center</keyword>
<gene>
    <name evidence="3" type="ORF">NA56DRAFT_659806</name>
</gene>
<organism evidence="3 4">
    <name type="scientific">Hyaloscypha hepaticicola</name>
    <dbReference type="NCBI Taxonomy" id="2082293"/>
    <lineage>
        <taxon>Eukaryota</taxon>
        <taxon>Fungi</taxon>
        <taxon>Dikarya</taxon>
        <taxon>Ascomycota</taxon>
        <taxon>Pezizomycotina</taxon>
        <taxon>Leotiomycetes</taxon>
        <taxon>Helotiales</taxon>
        <taxon>Hyaloscyphaceae</taxon>
        <taxon>Hyaloscypha</taxon>
    </lineage>
</organism>
<dbReference type="InterPro" id="IPR036249">
    <property type="entry name" value="Thioredoxin-like_sf"/>
</dbReference>
<dbReference type="InterPro" id="IPR011893">
    <property type="entry name" value="Selenoprotein_Rdx-typ"/>
</dbReference>
<feature type="compositionally biased region" description="Low complexity" evidence="2">
    <location>
        <begin position="116"/>
        <end position="129"/>
    </location>
</feature>
<dbReference type="Gene3D" id="3.40.30.10">
    <property type="entry name" value="Glutaredoxin"/>
    <property type="match status" value="1"/>
</dbReference>
<feature type="compositionally biased region" description="Basic and acidic residues" evidence="2">
    <location>
        <begin position="93"/>
        <end position="115"/>
    </location>
</feature>
<accession>A0A2J6Q225</accession>
<proteinExistence type="predicted"/>
<evidence type="ECO:0000313" key="4">
    <source>
        <dbReference type="Proteomes" id="UP000235672"/>
    </source>
</evidence>
<dbReference type="OrthoDB" id="60822at2759"/>
<evidence type="ECO:0000313" key="3">
    <source>
        <dbReference type="EMBL" id="PMD20317.1"/>
    </source>
</evidence>
<dbReference type="PANTHER" id="PTHR36417:SF2">
    <property type="entry name" value="SELENOPROTEIN DOMAIN PROTEIN (AFU_ORTHOLOGUE AFUA_1G05220)"/>
    <property type="match status" value="1"/>
</dbReference>
<feature type="region of interest" description="Disordered" evidence="2">
    <location>
        <begin position="93"/>
        <end position="150"/>
    </location>
</feature>
<reference evidence="3 4" key="1">
    <citation type="submission" date="2016-05" db="EMBL/GenBank/DDBJ databases">
        <title>A degradative enzymes factory behind the ericoid mycorrhizal symbiosis.</title>
        <authorList>
            <consortium name="DOE Joint Genome Institute"/>
            <person name="Martino E."/>
            <person name="Morin E."/>
            <person name="Grelet G."/>
            <person name="Kuo A."/>
            <person name="Kohler A."/>
            <person name="Daghino S."/>
            <person name="Barry K."/>
            <person name="Choi C."/>
            <person name="Cichocki N."/>
            <person name="Clum A."/>
            <person name="Copeland A."/>
            <person name="Hainaut M."/>
            <person name="Haridas S."/>
            <person name="Labutti K."/>
            <person name="Lindquist E."/>
            <person name="Lipzen A."/>
            <person name="Khouja H.-R."/>
            <person name="Murat C."/>
            <person name="Ohm R."/>
            <person name="Olson A."/>
            <person name="Spatafora J."/>
            <person name="Veneault-Fourrey C."/>
            <person name="Henrissat B."/>
            <person name="Grigoriev I."/>
            <person name="Martin F."/>
            <person name="Perotto S."/>
        </authorList>
    </citation>
    <scope>NUCLEOTIDE SEQUENCE [LARGE SCALE GENOMIC DNA]</scope>
    <source>
        <strain evidence="3 4">UAMH 7357</strain>
    </source>
</reference>
<keyword evidence="4" id="KW-1185">Reference proteome</keyword>
<dbReference type="AlphaFoldDB" id="A0A2J6Q225"/>
<feature type="compositionally biased region" description="Polar residues" evidence="2">
    <location>
        <begin position="130"/>
        <end position="144"/>
    </location>
</feature>
<evidence type="ECO:0000256" key="1">
    <source>
        <dbReference type="ARBA" id="ARBA00023284"/>
    </source>
</evidence>